<dbReference type="Gene3D" id="3.10.129.10">
    <property type="entry name" value="Hotdog Thioesterase"/>
    <property type="match status" value="1"/>
</dbReference>
<dbReference type="OrthoDB" id="2312167at2759"/>
<dbReference type="EMBL" id="JAABOA010001255">
    <property type="protein sequence ID" value="KAF9581940.1"/>
    <property type="molecule type" value="Genomic_DNA"/>
</dbReference>
<keyword evidence="2" id="KW-1185">Reference proteome</keyword>
<organism evidence="1 2">
    <name type="scientific">Lunasporangiospora selenospora</name>
    <dbReference type="NCBI Taxonomy" id="979761"/>
    <lineage>
        <taxon>Eukaryota</taxon>
        <taxon>Fungi</taxon>
        <taxon>Fungi incertae sedis</taxon>
        <taxon>Mucoromycota</taxon>
        <taxon>Mortierellomycotina</taxon>
        <taxon>Mortierellomycetes</taxon>
        <taxon>Mortierellales</taxon>
        <taxon>Mortierellaceae</taxon>
        <taxon>Lunasporangiospora</taxon>
    </lineage>
</organism>
<proteinExistence type="predicted"/>
<accession>A0A9P6FU88</accession>
<gene>
    <name evidence="1" type="ORF">BGW38_000865</name>
</gene>
<dbReference type="AlphaFoldDB" id="A0A9P6FU88"/>
<protein>
    <submittedName>
        <fullName evidence="1">Uncharacterized protein</fullName>
    </submittedName>
</protein>
<dbReference type="SUPFAM" id="SSF54637">
    <property type="entry name" value="Thioesterase/thiol ester dehydrase-isomerase"/>
    <property type="match status" value="1"/>
</dbReference>
<evidence type="ECO:0000313" key="2">
    <source>
        <dbReference type="Proteomes" id="UP000780801"/>
    </source>
</evidence>
<sequence>MASSTLSTKQPFTVLSESPEKFRWIEVTTECRHIESLFSIVSDARDAQLFKLINVPQSNSRASTLVTRSVALRLDQNDPENFGRTPEGMSKHRTRPLFMDLFRVECRIIRFGRSSILFENLVWSVPKSQQGRDFNDRSQDALYQELAPGEEPQRLLASATSSLVWVKTIIDKDGHERFQPAEMPFRDESIVSPSVIQLRCPDPLRLSAPGTPRPPNAFRVPLCLRMSDIDQLGHVTNSRYPSFIHDVLTYGLEQGYYANGFGPLKTTKDLPSISIGDEGCGNSRTVIGSNDPRSAQIAVRSGAQFYRKAKIHELYVGYEQELKVQDGSSVWSWVEKDRVQGKFDVVRFEICFLNSKGEDEVASISRALIHEHALQKASL</sequence>
<name>A0A9P6FU88_9FUNG</name>
<reference evidence="1" key="1">
    <citation type="journal article" date="2020" name="Fungal Divers.">
        <title>Resolving the Mortierellaceae phylogeny through synthesis of multi-gene phylogenetics and phylogenomics.</title>
        <authorList>
            <person name="Vandepol N."/>
            <person name="Liber J."/>
            <person name="Desiro A."/>
            <person name="Na H."/>
            <person name="Kennedy M."/>
            <person name="Barry K."/>
            <person name="Grigoriev I.V."/>
            <person name="Miller A.N."/>
            <person name="O'Donnell K."/>
            <person name="Stajich J.E."/>
            <person name="Bonito G."/>
        </authorList>
    </citation>
    <scope>NUCLEOTIDE SEQUENCE</scope>
    <source>
        <strain evidence="1">KOD1015</strain>
    </source>
</reference>
<dbReference type="Proteomes" id="UP000780801">
    <property type="component" value="Unassembled WGS sequence"/>
</dbReference>
<comment type="caution">
    <text evidence="1">The sequence shown here is derived from an EMBL/GenBank/DDBJ whole genome shotgun (WGS) entry which is preliminary data.</text>
</comment>
<evidence type="ECO:0000313" key="1">
    <source>
        <dbReference type="EMBL" id="KAF9581940.1"/>
    </source>
</evidence>
<dbReference type="InterPro" id="IPR029069">
    <property type="entry name" value="HotDog_dom_sf"/>
</dbReference>